<feature type="compositionally biased region" description="Basic and acidic residues" evidence="1">
    <location>
        <begin position="201"/>
        <end position="210"/>
    </location>
</feature>
<dbReference type="EMBL" id="BPUB01000001">
    <property type="protein sequence ID" value="GJG58490.1"/>
    <property type="molecule type" value="Genomic_DNA"/>
</dbReference>
<protein>
    <recommendedName>
        <fullName evidence="4">Tetratricopeptide repeat protein</fullName>
    </recommendedName>
</protein>
<accession>A0A9R1C9L5</accession>
<dbReference type="GeneID" id="72467474"/>
<dbReference type="RefSeq" id="WP_223929233.1">
    <property type="nucleotide sequence ID" value="NZ_BPTU01000001.1"/>
</dbReference>
<feature type="compositionally biased region" description="Acidic residues" evidence="1">
    <location>
        <begin position="173"/>
        <end position="182"/>
    </location>
</feature>
<gene>
    <name evidence="2" type="ORF">PRLR5076_13410</name>
</gene>
<feature type="compositionally biased region" description="Acidic residues" evidence="1">
    <location>
        <begin position="211"/>
        <end position="228"/>
    </location>
</feature>
<dbReference type="Proteomes" id="UP000825483">
    <property type="component" value="Unassembled WGS sequence"/>
</dbReference>
<feature type="region of interest" description="Disordered" evidence="1">
    <location>
        <begin position="81"/>
        <end position="160"/>
    </location>
</feature>
<sequence length="286" mass="33540">MNLQQYILHPELLDRGTLYELRALTARYPYYQPARLLLLKNLYLLHDSTFDEELRRAAIYVADRRKLFELVEAAHYQLRQDQEKTSEKNVLSEGTTIGKQEEETAKTDKQPAADRTTKLIDDFLEQIPHDEEKKDTEKDTTESGGKTPKPKKRRKPTIADATGDYMAYLMEVESEDEQEEETKDSPQLKGQNLIDDFLNNDDGKIELKEDPEYEPEIEDNNSDDDDDSGFFTETLARIYIKQGRYSKALEIIRRLNLIYPKKSRYFADQIRFLEKLIINENNTKEQ</sequence>
<evidence type="ECO:0000313" key="2">
    <source>
        <dbReference type="EMBL" id="GJG58490.1"/>
    </source>
</evidence>
<organism evidence="2 3">
    <name type="scientific">Prevotella lacticifex</name>
    <dbReference type="NCBI Taxonomy" id="2854755"/>
    <lineage>
        <taxon>Bacteria</taxon>
        <taxon>Pseudomonadati</taxon>
        <taxon>Bacteroidota</taxon>
        <taxon>Bacteroidia</taxon>
        <taxon>Bacteroidales</taxon>
        <taxon>Prevotellaceae</taxon>
        <taxon>Prevotella</taxon>
    </lineage>
</organism>
<reference evidence="2" key="1">
    <citation type="journal article" date="2022" name="Int. J. Syst. Evol. Microbiol.">
        <title>Prevotella lacticifex sp. nov., isolated from the rumen of cows.</title>
        <authorList>
            <person name="Shinkai T."/>
            <person name="Ikeyama N."/>
            <person name="Kumagai M."/>
            <person name="Ohmori H."/>
            <person name="Sakamoto M."/>
            <person name="Ohkuma M."/>
            <person name="Mitsumori M."/>
        </authorList>
    </citation>
    <scope>NUCLEOTIDE SEQUENCE</scope>
    <source>
        <strain evidence="2">R5076</strain>
    </source>
</reference>
<evidence type="ECO:0000256" key="1">
    <source>
        <dbReference type="SAM" id="MobiDB-lite"/>
    </source>
</evidence>
<proteinExistence type="predicted"/>
<feature type="compositionally biased region" description="Polar residues" evidence="1">
    <location>
        <begin position="88"/>
        <end position="98"/>
    </location>
</feature>
<feature type="region of interest" description="Disordered" evidence="1">
    <location>
        <begin position="173"/>
        <end position="228"/>
    </location>
</feature>
<name>A0A9R1C9L5_9BACT</name>
<keyword evidence="3" id="KW-1185">Reference proteome</keyword>
<dbReference type="AlphaFoldDB" id="A0A9R1C9L5"/>
<evidence type="ECO:0008006" key="4">
    <source>
        <dbReference type="Google" id="ProtNLM"/>
    </source>
</evidence>
<comment type="caution">
    <text evidence="2">The sequence shown here is derived from an EMBL/GenBank/DDBJ whole genome shotgun (WGS) entry which is preliminary data.</text>
</comment>
<evidence type="ECO:0000313" key="3">
    <source>
        <dbReference type="Proteomes" id="UP000825483"/>
    </source>
</evidence>
<feature type="compositionally biased region" description="Basic and acidic residues" evidence="1">
    <location>
        <begin position="99"/>
        <end position="141"/>
    </location>
</feature>